<dbReference type="Pfam" id="PF12728">
    <property type="entry name" value="HTH_17"/>
    <property type="match status" value="1"/>
</dbReference>
<evidence type="ECO:0000256" key="1">
    <source>
        <dbReference type="SAM" id="MobiDB-lite"/>
    </source>
</evidence>
<name>A0A8I1DFC8_THEIN</name>
<evidence type="ECO:0000259" key="2">
    <source>
        <dbReference type="Pfam" id="PF12728"/>
    </source>
</evidence>
<evidence type="ECO:0000313" key="4">
    <source>
        <dbReference type="Proteomes" id="UP000633619"/>
    </source>
</evidence>
<evidence type="ECO:0000313" key="3">
    <source>
        <dbReference type="EMBL" id="MBH8595857.1"/>
    </source>
</evidence>
<feature type="region of interest" description="Disordered" evidence="1">
    <location>
        <begin position="53"/>
        <end position="72"/>
    </location>
</feature>
<feature type="domain" description="Helix-turn-helix" evidence="2">
    <location>
        <begin position="5"/>
        <end position="47"/>
    </location>
</feature>
<reference evidence="3 4" key="1">
    <citation type="submission" date="2020-12" db="EMBL/GenBank/DDBJ databases">
        <title>WGS of Thermoactinomyces spp.</title>
        <authorList>
            <person name="Cheng K."/>
        </authorList>
    </citation>
    <scope>NUCLEOTIDE SEQUENCE [LARGE SCALE GENOMIC DNA]</scope>
    <source>
        <strain evidence="4">CICC 10671\DSM 43846</strain>
    </source>
</reference>
<keyword evidence="4" id="KW-1185">Reference proteome</keyword>
<accession>A0A8I1DFC8</accession>
<comment type="caution">
    <text evidence="3">The sequence shown here is derived from an EMBL/GenBank/DDBJ whole genome shotgun (WGS) entry which is preliminary data.</text>
</comment>
<dbReference type="RefSeq" id="WP_062843338.1">
    <property type="nucleotide sequence ID" value="NZ_JACEIR010000010.1"/>
</dbReference>
<gene>
    <name evidence="3" type="ORF">I8U20_10990</name>
</gene>
<dbReference type="InterPro" id="IPR041657">
    <property type="entry name" value="HTH_17"/>
</dbReference>
<organism evidence="3 4">
    <name type="scientific">Thermoactinomyces intermedius</name>
    <dbReference type="NCBI Taxonomy" id="2024"/>
    <lineage>
        <taxon>Bacteria</taxon>
        <taxon>Bacillati</taxon>
        <taxon>Bacillota</taxon>
        <taxon>Bacilli</taxon>
        <taxon>Bacillales</taxon>
        <taxon>Thermoactinomycetaceae</taxon>
        <taxon>Thermoactinomyces</taxon>
    </lineage>
</organism>
<dbReference type="EMBL" id="JAECVW010000007">
    <property type="protein sequence ID" value="MBH8595857.1"/>
    <property type="molecule type" value="Genomic_DNA"/>
</dbReference>
<dbReference type="AlphaFoldDB" id="A0A8I1DFC8"/>
<protein>
    <submittedName>
        <fullName evidence="3">Helix-turn-helix domain-containing protein</fullName>
    </submittedName>
</protein>
<dbReference type="SUPFAM" id="SSF46955">
    <property type="entry name" value="Putative DNA-binding domain"/>
    <property type="match status" value="1"/>
</dbReference>
<proteinExistence type="predicted"/>
<dbReference type="Proteomes" id="UP000633619">
    <property type="component" value="Unassembled WGS sequence"/>
</dbReference>
<sequence length="72" mass="8105">MTEKLLKPSKVAELLSVDSYTVKKWCREGRVQAKKVQGMWRIPESEVYKLISDGGDEREHGDSGENLPNCGP</sequence>
<dbReference type="InterPro" id="IPR009061">
    <property type="entry name" value="DNA-bd_dom_put_sf"/>
</dbReference>